<proteinExistence type="predicted"/>
<name>A0ABS7L3M7_9FIRM</name>
<evidence type="ECO:0000313" key="3">
    <source>
        <dbReference type="Proteomes" id="UP000779049"/>
    </source>
</evidence>
<feature type="transmembrane region" description="Helical" evidence="1">
    <location>
        <begin position="7"/>
        <end position="29"/>
    </location>
</feature>
<dbReference type="Proteomes" id="UP000779049">
    <property type="component" value="Unassembled WGS sequence"/>
</dbReference>
<accession>A0ABS7L3M7</accession>
<evidence type="ECO:0000313" key="2">
    <source>
        <dbReference type="EMBL" id="MBY0757648.1"/>
    </source>
</evidence>
<keyword evidence="1" id="KW-1133">Transmembrane helix</keyword>
<organism evidence="2 3">
    <name type="scientific">Sellimonas caecigallum</name>
    <dbReference type="NCBI Taxonomy" id="2592333"/>
    <lineage>
        <taxon>Bacteria</taxon>
        <taxon>Bacillati</taxon>
        <taxon>Bacillota</taxon>
        <taxon>Clostridia</taxon>
        <taxon>Lachnospirales</taxon>
        <taxon>Lachnospiraceae</taxon>
        <taxon>Sellimonas</taxon>
    </lineage>
</organism>
<gene>
    <name evidence="2" type="ORF">FLB61_00770</name>
</gene>
<evidence type="ECO:0000256" key="1">
    <source>
        <dbReference type="SAM" id="Phobius"/>
    </source>
</evidence>
<keyword evidence="3" id="KW-1185">Reference proteome</keyword>
<keyword evidence="1" id="KW-0812">Transmembrane</keyword>
<protein>
    <submittedName>
        <fullName evidence="2">Uncharacterized protein</fullName>
    </submittedName>
</protein>
<dbReference type="RefSeq" id="WP_221919142.1">
    <property type="nucleotide sequence ID" value="NZ_CP173660.1"/>
</dbReference>
<comment type="caution">
    <text evidence="2">The sequence shown here is derived from an EMBL/GenBank/DDBJ whole genome shotgun (WGS) entry which is preliminary data.</text>
</comment>
<feature type="transmembrane region" description="Helical" evidence="1">
    <location>
        <begin position="35"/>
        <end position="55"/>
    </location>
</feature>
<keyword evidence="1" id="KW-0472">Membrane</keyword>
<dbReference type="EMBL" id="VIRV01000001">
    <property type="protein sequence ID" value="MBY0757648.1"/>
    <property type="molecule type" value="Genomic_DNA"/>
</dbReference>
<reference evidence="2 3" key="1">
    <citation type="journal article" date="2020" name="New Microbes New Infect">
        <title>Sellimonas caecigallum sp. nov., description and genome sequence of a new member of the Sellimonas genus isolated from the cecum of feral chicken.</title>
        <authorList>
            <person name="Wongkuna S."/>
            <person name="Ghimire S."/>
            <person name="Antony L."/>
            <person name="Chankhamhaengdecha S."/>
            <person name="Janvilisri T."/>
            <person name="Scaria J."/>
        </authorList>
    </citation>
    <scope>NUCLEOTIDE SEQUENCE [LARGE SCALE GENOMIC DNA]</scope>
    <source>
        <strain evidence="2 3">SW451</strain>
    </source>
</reference>
<sequence length="76" mass="8763">MKKTKRILAWIGIILLIAMYGSTLLFALIDHSKTQGFLKASIACTIFVPLLLYAYTMFYRFSHHDSGEDEDDENKF</sequence>